<dbReference type="Proteomes" id="UP000053937">
    <property type="component" value="Unassembled WGS sequence"/>
</dbReference>
<evidence type="ECO:0000313" key="3">
    <source>
        <dbReference type="Proteomes" id="UP000053937"/>
    </source>
</evidence>
<proteinExistence type="predicted"/>
<feature type="region of interest" description="Disordered" evidence="1">
    <location>
        <begin position="1"/>
        <end position="90"/>
    </location>
</feature>
<evidence type="ECO:0000256" key="1">
    <source>
        <dbReference type="SAM" id="MobiDB-lite"/>
    </source>
</evidence>
<name>A0A117MNP0_CHLLI</name>
<dbReference type="AlphaFoldDB" id="A0A117MNP0"/>
<evidence type="ECO:0000313" key="2">
    <source>
        <dbReference type="EMBL" id="KUL27367.1"/>
    </source>
</evidence>
<gene>
    <name evidence="2" type="ORF">ASB62_06140</name>
</gene>
<accession>A0A117MNP0</accession>
<keyword evidence="3" id="KW-1185">Reference proteome</keyword>
<reference evidence="2 3" key="1">
    <citation type="submission" date="2015-10" db="EMBL/GenBank/DDBJ databases">
        <title>Draft Genome Sequence of Chlorobium limicola strain Frasassi Growing under Artificial Lighting in the Frasassi Cave System.</title>
        <authorList>
            <person name="Mansor M."/>
            <person name="Macalady J."/>
        </authorList>
    </citation>
    <scope>NUCLEOTIDE SEQUENCE [LARGE SCALE GENOMIC DNA]</scope>
    <source>
        <strain evidence="2 3">Frasassi</strain>
    </source>
</reference>
<dbReference type="EMBL" id="LMBR01000147">
    <property type="protein sequence ID" value="KUL27367.1"/>
    <property type="molecule type" value="Genomic_DNA"/>
</dbReference>
<feature type="compositionally biased region" description="Polar residues" evidence="1">
    <location>
        <begin position="23"/>
        <end position="36"/>
    </location>
</feature>
<dbReference type="OrthoDB" id="595013at2"/>
<dbReference type="RefSeq" id="WP_059139081.1">
    <property type="nucleotide sequence ID" value="NZ_LMBR01000147.1"/>
</dbReference>
<comment type="caution">
    <text evidence="2">The sequence shown here is derived from an EMBL/GenBank/DDBJ whole genome shotgun (WGS) entry which is preliminary data.</text>
</comment>
<organism evidence="2 3">
    <name type="scientific">Chlorobium limicola</name>
    <dbReference type="NCBI Taxonomy" id="1092"/>
    <lineage>
        <taxon>Bacteria</taxon>
        <taxon>Pseudomonadati</taxon>
        <taxon>Chlorobiota</taxon>
        <taxon>Chlorobiia</taxon>
        <taxon>Chlorobiales</taxon>
        <taxon>Chlorobiaceae</taxon>
        <taxon>Chlorobium/Pelodictyon group</taxon>
        <taxon>Chlorobium</taxon>
    </lineage>
</organism>
<protein>
    <submittedName>
        <fullName evidence="2">Uncharacterized protein</fullName>
    </submittedName>
</protein>
<sequence length="137" mass="14679">MADEKKQGGLFSLFRKNKPVETPSANTGSKQQTVAASKQEPEKAPPASVPATPEKSGTKPSPAVNPASVPKQASLEKNIPGQEKKEKMEPVDTVAAIRTYIESVSSLGVNHLNMTSTILNNFTEYLAKQSGNQKQSQ</sequence>